<dbReference type="InterPro" id="IPR017871">
    <property type="entry name" value="ABC_transporter-like_CS"/>
</dbReference>
<dbReference type="EMBL" id="JBBNFM010000001">
    <property type="protein sequence ID" value="MEQ2452469.1"/>
    <property type="molecule type" value="Genomic_DNA"/>
</dbReference>
<proteinExistence type="predicted"/>
<dbReference type="CDD" id="cd03221">
    <property type="entry name" value="ABCF_EF-3"/>
    <property type="match status" value="1"/>
</dbReference>
<dbReference type="InterPro" id="IPR003439">
    <property type="entry name" value="ABC_transporter-like_ATP-bd"/>
</dbReference>
<reference evidence="4 5" key="1">
    <citation type="submission" date="2024-04" db="EMBL/GenBank/DDBJ databases">
        <title>Human intestinal bacterial collection.</title>
        <authorList>
            <person name="Pauvert C."/>
            <person name="Hitch T.C.A."/>
            <person name="Clavel T."/>
        </authorList>
    </citation>
    <scope>NUCLEOTIDE SEQUENCE [LARGE SCALE GENOMIC DNA]</scope>
    <source>
        <strain evidence="4 5">CLA-AA-H141</strain>
    </source>
</reference>
<comment type="caution">
    <text evidence="4">The sequence shown here is derived from an EMBL/GenBank/DDBJ whole genome shotgun (WGS) entry which is preliminary data.</text>
</comment>
<dbReference type="SMART" id="SM00382">
    <property type="entry name" value="AAA"/>
    <property type="match status" value="2"/>
</dbReference>
<organism evidence="4 5">
    <name type="scientific">Coprococcus ammoniilyticus</name>
    <dbReference type="NCBI Taxonomy" id="2981785"/>
    <lineage>
        <taxon>Bacteria</taxon>
        <taxon>Bacillati</taxon>
        <taxon>Bacillota</taxon>
        <taxon>Clostridia</taxon>
        <taxon>Lachnospirales</taxon>
        <taxon>Lachnospiraceae</taxon>
        <taxon>Coprococcus</taxon>
    </lineage>
</organism>
<dbReference type="PROSITE" id="PS50893">
    <property type="entry name" value="ABC_TRANSPORTER_2"/>
    <property type="match status" value="2"/>
</dbReference>
<dbReference type="Pfam" id="PF00005">
    <property type="entry name" value="ABC_tran"/>
    <property type="match status" value="2"/>
</dbReference>
<dbReference type="NCBIfam" id="NF000355">
    <property type="entry name" value="ribo_prot_ABC_F"/>
    <property type="match status" value="1"/>
</dbReference>
<protein>
    <submittedName>
        <fullName evidence="4">ABC-F type ribosomal protection protein</fullName>
    </submittedName>
</protein>
<keyword evidence="1" id="KW-0547">Nucleotide-binding</keyword>
<feature type="domain" description="ABC transporter" evidence="3">
    <location>
        <begin position="4"/>
        <end position="216"/>
    </location>
</feature>
<name>A0ABV1EE97_9FIRM</name>
<evidence type="ECO:0000256" key="2">
    <source>
        <dbReference type="ARBA" id="ARBA00022840"/>
    </source>
</evidence>
<dbReference type="SUPFAM" id="SSF52540">
    <property type="entry name" value="P-loop containing nucleoside triphosphate hydrolases"/>
    <property type="match status" value="2"/>
</dbReference>
<dbReference type="InterPro" id="IPR003593">
    <property type="entry name" value="AAA+_ATPase"/>
</dbReference>
<dbReference type="InterPro" id="IPR027417">
    <property type="entry name" value="P-loop_NTPase"/>
</dbReference>
<dbReference type="Proteomes" id="UP001482186">
    <property type="component" value="Unassembled WGS sequence"/>
</dbReference>
<gene>
    <name evidence="4" type="primary">abc-f</name>
    <name evidence="4" type="ORF">AAAT04_00210</name>
</gene>
<sequence>MAQINVNNLTFAYEGSFDNVFENTSFSIDTNWRLGFVGRNGKGKTTFLNLLLGKYEYEGNISTNTIFDYFPYIVNSEELIKTAGELIESWKPGVEIWRVMCELPELSIDAELLYRPFGTLSFGERTKIMLAILFSGGNDFLLIDEPTNHLDKEAREIVKSYLKKKKGFILVSHDRDVLDACIDHVLVLNRASIEVQTGNFSSWWENKEKADSNARVENEKHLKEIGKLEVAAERAGRWAEKSENTKIGFDPIKEHDRSIDTRGYIGAKTKKMQKRVKAYEGRIGREIEKKEGLLNDIEEVTDLKLMPLKYHKERLLFGRDYSFKYKDSDNNVFDGLSFEINNGDRVVIDGENGSGKSSLIKAILDMNRGIVKENANYEGEGILEVPENLVISYINQDTSHLKGFLKDYCELQGLDYTRFLSLLRQLDFERVQFVKPMEQYSEGQKKKVLIAASLLTSAHLYIWDEPLNYIDVFTRMQIEKLIETYRPTMLLVEHDVTFKEKIANKVIRL</sequence>
<dbReference type="PANTHER" id="PTHR42855:SF2">
    <property type="entry name" value="DRUG RESISTANCE ABC TRANSPORTER,ATP-BINDING PROTEIN"/>
    <property type="match status" value="1"/>
</dbReference>
<dbReference type="PROSITE" id="PS00211">
    <property type="entry name" value="ABC_TRANSPORTER_1"/>
    <property type="match status" value="1"/>
</dbReference>
<dbReference type="InterPro" id="IPR051309">
    <property type="entry name" value="ABCF_ATPase"/>
</dbReference>
<accession>A0ABV1EE97</accession>
<evidence type="ECO:0000256" key="1">
    <source>
        <dbReference type="ARBA" id="ARBA00022741"/>
    </source>
</evidence>
<keyword evidence="2" id="KW-0067">ATP-binding</keyword>
<dbReference type="Gene3D" id="3.40.50.300">
    <property type="entry name" value="P-loop containing nucleotide triphosphate hydrolases"/>
    <property type="match status" value="2"/>
</dbReference>
<feature type="domain" description="ABC transporter" evidence="3">
    <location>
        <begin position="316"/>
        <end position="509"/>
    </location>
</feature>
<evidence type="ECO:0000313" key="4">
    <source>
        <dbReference type="EMBL" id="MEQ2452469.1"/>
    </source>
</evidence>
<evidence type="ECO:0000259" key="3">
    <source>
        <dbReference type="PROSITE" id="PS50893"/>
    </source>
</evidence>
<keyword evidence="5" id="KW-1185">Reference proteome</keyword>
<evidence type="ECO:0000313" key="5">
    <source>
        <dbReference type="Proteomes" id="UP001482186"/>
    </source>
</evidence>
<dbReference type="RefSeq" id="WP_349115485.1">
    <property type="nucleotide sequence ID" value="NZ_JBBNFM010000001.1"/>
</dbReference>
<dbReference type="PANTHER" id="PTHR42855">
    <property type="entry name" value="ABC TRANSPORTER ATP-BINDING SUBUNIT"/>
    <property type="match status" value="1"/>
</dbReference>